<dbReference type="EMBL" id="AVOT02006798">
    <property type="protein sequence ID" value="MBW0482472.1"/>
    <property type="molecule type" value="Genomic_DNA"/>
</dbReference>
<accession>A0A9Q3GWW8</accession>
<dbReference type="AlphaFoldDB" id="A0A9Q3GWW8"/>
<sequence length="114" mass="13386">MISQIKLHLIQENPQKTLTKPKKNKNIEHADYDIMCGHDFFNLPIDLEEFEEGIFSYANMDVISQQDAFMETLFDFRSWDKANQQIIVGAVPIEDQANSFVQRAMIWDPYNMQI</sequence>
<organism evidence="1 2">
    <name type="scientific">Austropuccinia psidii MF-1</name>
    <dbReference type="NCBI Taxonomy" id="1389203"/>
    <lineage>
        <taxon>Eukaryota</taxon>
        <taxon>Fungi</taxon>
        <taxon>Dikarya</taxon>
        <taxon>Basidiomycota</taxon>
        <taxon>Pucciniomycotina</taxon>
        <taxon>Pucciniomycetes</taxon>
        <taxon>Pucciniales</taxon>
        <taxon>Sphaerophragmiaceae</taxon>
        <taxon>Austropuccinia</taxon>
    </lineage>
</organism>
<gene>
    <name evidence="1" type="ORF">O181_022187</name>
</gene>
<protein>
    <submittedName>
        <fullName evidence="1">Uncharacterized protein</fullName>
    </submittedName>
</protein>
<proteinExistence type="predicted"/>
<name>A0A9Q3GWW8_9BASI</name>
<evidence type="ECO:0000313" key="2">
    <source>
        <dbReference type="Proteomes" id="UP000765509"/>
    </source>
</evidence>
<dbReference type="OrthoDB" id="10600985at2759"/>
<dbReference type="Proteomes" id="UP000765509">
    <property type="component" value="Unassembled WGS sequence"/>
</dbReference>
<evidence type="ECO:0000313" key="1">
    <source>
        <dbReference type="EMBL" id="MBW0482472.1"/>
    </source>
</evidence>
<comment type="caution">
    <text evidence="1">The sequence shown here is derived from an EMBL/GenBank/DDBJ whole genome shotgun (WGS) entry which is preliminary data.</text>
</comment>
<keyword evidence="2" id="KW-1185">Reference proteome</keyword>
<reference evidence="1" key="1">
    <citation type="submission" date="2021-03" db="EMBL/GenBank/DDBJ databases">
        <title>Draft genome sequence of rust myrtle Austropuccinia psidii MF-1, a brazilian biotype.</title>
        <authorList>
            <person name="Quecine M.C."/>
            <person name="Pachon D.M.R."/>
            <person name="Bonatelli M.L."/>
            <person name="Correr F.H."/>
            <person name="Franceschini L.M."/>
            <person name="Leite T.F."/>
            <person name="Margarido G.R.A."/>
            <person name="Almeida C.A."/>
            <person name="Ferrarezi J.A."/>
            <person name="Labate C.A."/>
        </authorList>
    </citation>
    <scope>NUCLEOTIDE SEQUENCE</scope>
    <source>
        <strain evidence="1">MF-1</strain>
    </source>
</reference>